<proteinExistence type="predicted"/>
<sequence length="60" mass="6656">MMALLMFSLALLSVLAANFPPGNSAPMVCIMIAVVLAATGLGFRFRAIREQYRAQRKDRR</sequence>
<keyword evidence="1" id="KW-0472">Membrane</keyword>
<keyword evidence="1" id="KW-1133">Transmembrane helix</keyword>
<accession>A0A4R7JCH1</accession>
<protein>
    <recommendedName>
        <fullName evidence="5">Secreted protein with PEP-CTERM sorting signal</fullName>
    </recommendedName>
</protein>
<reference evidence="3 4" key="1">
    <citation type="submission" date="2019-03" db="EMBL/GenBank/DDBJ databases">
        <title>Genomic Encyclopedia of Archaeal and Bacterial Type Strains, Phase II (KMG-II): from individual species to whole genera.</title>
        <authorList>
            <person name="Goeker M."/>
        </authorList>
    </citation>
    <scope>NUCLEOTIDE SEQUENCE [LARGE SCALE GENOMIC DNA]</scope>
    <source>
        <strain evidence="3 4">DSM 24323</strain>
    </source>
</reference>
<evidence type="ECO:0000256" key="2">
    <source>
        <dbReference type="SAM" id="SignalP"/>
    </source>
</evidence>
<evidence type="ECO:0000313" key="3">
    <source>
        <dbReference type="EMBL" id="TDT34407.1"/>
    </source>
</evidence>
<feature type="transmembrane region" description="Helical" evidence="1">
    <location>
        <begin position="26"/>
        <end position="47"/>
    </location>
</feature>
<feature type="chain" id="PRO_5020426264" description="Secreted protein with PEP-CTERM sorting signal" evidence="2">
    <location>
        <begin position="17"/>
        <end position="60"/>
    </location>
</feature>
<evidence type="ECO:0000313" key="4">
    <source>
        <dbReference type="Proteomes" id="UP000295371"/>
    </source>
</evidence>
<feature type="signal peptide" evidence="2">
    <location>
        <begin position="1"/>
        <end position="16"/>
    </location>
</feature>
<organism evidence="3 4">
    <name type="scientific">Naumannella halotolerans</name>
    <dbReference type="NCBI Taxonomy" id="993414"/>
    <lineage>
        <taxon>Bacteria</taxon>
        <taxon>Bacillati</taxon>
        <taxon>Actinomycetota</taxon>
        <taxon>Actinomycetes</taxon>
        <taxon>Propionibacteriales</taxon>
        <taxon>Propionibacteriaceae</taxon>
        <taxon>Naumannella</taxon>
    </lineage>
</organism>
<keyword evidence="4" id="KW-1185">Reference proteome</keyword>
<comment type="caution">
    <text evidence="3">The sequence shown here is derived from an EMBL/GenBank/DDBJ whole genome shotgun (WGS) entry which is preliminary data.</text>
</comment>
<keyword evidence="2" id="KW-0732">Signal</keyword>
<dbReference type="EMBL" id="SOAW01000001">
    <property type="protein sequence ID" value="TDT34407.1"/>
    <property type="molecule type" value="Genomic_DNA"/>
</dbReference>
<name>A0A4R7JCH1_9ACTN</name>
<dbReference type="AlphaFoldDB" id="A0A4R7JCH1"/>
<evidence type="ECO:0000256" key="1">
    <source>
        <dbReference type="SAM" id="Phobius"/>
    </source>
</evidence>
<keyword evidence="1" id="KW-0812">Transmembrane</keyword>
<gene>
    <name evidence="3" type="ORF">CLV29_2070</name>
</gene>
<evidence type="ECO:0008006" key="5">
    <source>
        <dbReference type="Google" id="ProtNLM"/>
    </source>
</evidence>
<dbReference type="Proteomes" id="UP000295371">
    <property type="component" value="Unassembled WGS sequence"/>
</dbReference>